<dbReference type="PRINTS" id="PR00040">
    <property type="entry name" value="HTHMERR"/>
</dbReference>
<keyword evidence="8" id="KW-1185">Reference proteome</keyword>
<dbReference type="GO" id="GO:0003700">
    <property type="term" value="F:DNA-binding transcription factor activity"/>
    <property type="evidence" value="ECO:0007669"/>
    <property type="project" value="InterPro"/>
</dbReference>
<dbReference type="SUPFAM" id="SSF46955">
    <property type="entry name" value="Putative DNA-binding domain"/>
    <property type="match status" value="1"/>
</dbReference>
<organism evidence="7 8">
    <name type="scientific">Dasania phycosphaerae</name>
    <dbReference type="NCBI Taxonomy" id="2950436"/>
    <lineage>
        <taxon>Bacteria</taxon>
        <taxon>Pseudomonadati</taxon>
        <taxon>Pseudomonadota</taxon>
        <taxon>Gammaproteobacteria</taxon>
        <taxon>Cellvibrionales</taxon>
        <taxon>Spongiibacteraceae</taxon>
        <taxon>Dasania</taxon>
    </lineage>
</organism>
<evidence type="ECO:0000313" key="7">
    <source>
        <dbReference type="EMBL" id="MCZ0865996.1"/>
    </source>
</evidence>
<dbReference type="Proteomes" id="UP001069090">
    <property type="component" value="Unassembled WGS sequence"/>
</dbReference>
<dbReference type="SMART" id="SM00422">
    <property type="entry name" value="HTH_MERR"/>
    <property type="match status" value="1"/>
</dbReference>
<dbReference type="PANTHER" id="PTHR30204">
    <property type="entry name" value="REDOX-CYCLING DRUG-SENSING TRANSCRIPTIONAL ACTIVATOR SOXR"/>
    <property type="match status" value="1"/>
</dbReference>
<dbReference type="Pfam" id="PF00376">
    <property type="entry name" value="MerR"/>
    <property type="match status" value="1"/>
</dbReference>
<dbReference type="InterPro" id="IPR000551">
    <property type="entry name" value="MerR-type_HTH_dom"/>
</dbReference>
<keyword evidence="4" id="KW-0804">Transcription</keyword>
<accession>A0A9J6RNC1</accession>
<dbReference type="GO" id="GO:0003677">
    <property type="term" value="F:DNA binding"/>
    <property type="evidence" value="ECO:0007669"/>
    <property type="project" value="UniProtKB-KW"/>
</dbReference>
<evidence type="ECO:0000256" key="3">
    <source>
        <dbReference type="ARBA" id="ARBA00023125"/>
    </source>
</evidence>
<reference evidence="7 8" key="1">
    <citation type="submission" date="2022-12" db="EMBL/GenBank/DDBJ databases">
        <title>Dasania phycosphaerae sp. nov., isolated from particulate material of the south coast of Korea.</title>
        <authorList>
            <person name="Jiang Y."/>
        </authorList>
    </citation>
    <scope>NUCLEOTIDE SEQUENCE [LARGE SCALE GENOMIC DNA]</scope>
    <source>
        <strain evidence="7 8">GY-19</strain>
    </source>
</reference>
<dbReference type="AlphaFoldDB" id="A0A9J6RNC1"/>
<dbReference type="Gene3D" id="1.10.1660.10">
    <property type="match status" value="1"/>
</dbReference>
<dbReference type="PANTHER" id="PTHR30204:SF69">
    <property type="entry name" value="MERR-FAMILY TRANSCRIPTIONAL REGULATOR"/>
    <property type="match status" value="1"/>
</dbReference>
<feature type="coiled-coil region" evidence="5">
    <location>
        <begin position="82"/>
        <end position="109"/>
    </location>
</feature>
<proteinExistence type="predicted"/>
<dbReference type="InterPro" id="IPR015358">
    <property type="entry name" value="Tscrpt_reg_MerR_DNA-bd"/>
</dbReference>
<evidence type="ECO:0000313" key="8">
    <source>
        <dbReference type="Proteomes" id="UP001069090"/>
    </source>
</evidence>
<dbReference type="RefSeq" id="WP_258332149.1">
    <property type="nucleotide sequence ID" value="NZ_JAPTGG010000009.1"/>
</dbReference>
<dbReference type="EMBL" id="JAPTGG010000009">
    <property type="protein sequence ID" value="MCZ0865996.1"/>
    <property type="molecule type" value="Genomic_DNA"/>
</dbReference>
<keyword evidence="5" id="KW-0175">Coiled coil</keyword>
<keyword evidence="3 7" id="KW-0238">DNA-binding</keyword>
<evidence type="ECO:0000256" key="4">
    <source>
        <dbReference type="ARBA" id="ARBA00023163"/>
    </source>
</evidence>
<dbReference type="InterPro" id="IPR009061">
    <property type="entry name" value="DNA-bd_dom_put_sf"/>
</dbReference>
<dbReference type="Pfam" id="PF09278">
    <property type="entry name" value="MerR-DNA-bind"/>
    <property type="match status" value="1"/>
</dbReference>
<protein>
    <submittedName>
        <fullName evidence="7">MerR family DNA-binding protein</fullName>
    </submittedName>
</protein>
<evidence type="ECO:0000256" key="2">
    <source>
        <dbReference type="ARBA" id="ARBA00023015"/>
    </source>
</evidence>
<dbReference type="PROSITE" id="PS50937">
    <property type="entry name" value="HTH_MERR_2"/>
    <property type="match status" value="1"/>
</dbReference>
<sequence length="148" mass="16585">MKTVTELARQFKVSADSIRHYSKLGLLKPQRNAQNAYRLYDGQQEQRLRFVLSAKKLGFSLKDIEQILATATTGDTPCPLVRQLIENRIATIRAEMAEAQKLMTRMEAALASWCELPDHIPSGASICHLIENSEQLSQPIDSKSSSRA</sequence>
<gene>
    <name evidence="7" type="ORF">O0V09_12350</name>
</gene>
<feature type="domain" description="HTH merR-type" evidence="6">
    <location>
        <begin position="1"/>
        <end position="70"/>
    </location>
</feature>
<comment type="caution">
    <text evidence="7">The sequence shown here is derived from an EMBL/GenBank/DDBJ whole genome shotgun (WGS) entry which is preliminary data.</text>
</comment>
<evidence type="ECO:0000259" key="6">
    <source>
        <dbReference type="PROSITE" id="PS50937"/>
    </source>
</evidence>
<name>A0A9J6RNC1_9GAMM</name>
<evidence type="ECO:0000256" key="5">
    <source>
        <dbReference type="SAM" id="Coils"/>
    </source>
</evidence>
<keyword evidence="2" id="KW-0805">Transcription regulation</keyword>
<keyword evidence="1" id="KW-0678">Repressor</keyword>
<dbReference type="InterPro" id="IPR047057">
    <property type="entry name" value="MerR_fam"/>
</dbReference>
<evidence type="ECO:0000256" key="1">
    <source>
        <dbReference type="ARBA" id="ARBA00022491"/>
    </source>
</evidence>